<dbReference type="OrthoDB" id="9785236at2"/>
<dbReference type="Pfam" id="PF03069">
    <property type="entry name" value="FmdA_AmdA"/>
    <property type="match status" value="1"/>
</dbReference>
<proteinExistence type="predicted"/>
<gene>
    <name evidence="2" type="ORF">FHX40_3011</name>
</gene>
<name>A0A543J0D7_9ACTN</name>
<evidence type="ECO:0000256" key="1">
    <source>
        <dbReference type="SAM" id="MobiDB-lite"/>
    </source>
</evidence>
<reference evidence="2 3" key="1">
    <citation type="submission" date="2019-06" db="EMBL/GenBank/DDBJ databases">
        <title>Sequencing the genomes of 1000 actinobacteria strains.</title>
        <authorList>
            <person name="Klenk H.-P."/>
        </authorList>
    </citation>
    <scope>NUCLEOTIDE SEQUENCE [LARGE SCALE GENOMIC DNA]</scope>
    <source>
        <strain evidence="2 3">DSM 43186</strain>
    </source>
</reference>
<keyword evidence="3" id="KW-1185">Reference proteome</keyword>
<protein>
    <submittedName>
        <fullName evidence="2">Acetamidase/formamidase</fullName>
    </submittedName>
</protein>
<dbReference type="Gene3D" id="2.60.120.580">
    <property type="entry name" value="Acetamidase/Formamidase-like domains"/>
    <property type="match status" value="2"/>
</dbReference>
<dbReference type="PANTHER" id="PTHR31891:SF1">
    <property type="entry name" value="FORMAMIDASE C869.04-RELATED"/>
    <property type="match status" value="1"/>
</dbReference>
<dbReference type="Gene3D" id="3.10.28.20">
    <property type="entry name" value="Acetamidase/Formamidase-like domains"/>
    <property type="match status" value="1"/>
</dbReference>
<dbReference type="InterPro" id="IPR004304">
    <property type="entry name" value="FmdA_AmdA"/>
</dbReference>
<evidence type="ECO:0000313" key="3">
    <source>
        <dbReference type="Proteomes" id="UP000319213"/>
    </source>
</evidence>
<dbReference type="EMBL" id="VFPQ01000001">
    <property type="protein sequence ID" value="TQM76278.1"/>
    <property type="molecule type" value="Genomic_DNA"/>
</dbReference>
<sequence>MRGRTGLAGVPVTARRGTSAARSRPYGRDRSGTRPRRDRCPPGTVPVARGRGDARTVTLDSVIHADPPAHPGRERRPPASPAADLRPFAVLQAGDGVPPGTAYLSATPGSVLWGRLPGPEDPPVLRVAPGEPVVIDTVSHEGILEDQGRDPVAFMARYGIGADLVLRDAIDVARTVPHRAGDGPHVVLGPIAVTGARPGDMLAVRIEDLRPRLPYGFVSSRHGRGALPGEMPEGPGSTFVLCTAGDGPDGPVGCIGTPAGTIRFPLGFFLGVIGVVRAGRGRPSSIPPGWHGGNLDISLLTAGSTLFLPVQVPDALVYVGDPHYAQGDGEVALTAFEAPLRATLRFDLVPAGAAEHMGVLYGETDDLLIPVGLDEDLDRAMTACVRNGLDLLTSRYPLDRATAYAYLSVAADFAVSQVVDQVKGVHGRIRKADLAALLDSGTPATPAPVRPFPPPKAL</sequence>
<accession>A0A543J0D7</accession>
<organism evidence="2 3">
    <name type="scientific">Thermopolyspora flexuosa</name>
    <dbReference type="NCBI Taxonomy" id="103836"/>
    <lineage>
        <taxon>Bacteria</taxon>
        <taxon>Bacillati</taxon>
        <taxon>Actinomycetota</taxon>
        <taxon>Actinomycetes</taxon>
        <taxon>Streptosporangiales</taxon>
        <taxon>Streptosporangiaceae</taxon>
        <taxon>Thermopolyspora</taxon>
    </lineage>
</organism>
<feature type="region of interest" description="Disordered" evidence="1">
    <location>
        <begin position="1"/>
        <end position="82"/>
    </location>
</feature>
<dbReference type="PANTHER" id="PTHR31891">
    <property type="entry name" value="FORMAMIDASE C869.04-RELATED"/>
    <property type="match status" value="1"/>
</dbReference>
<dbReference type="Proteomes" id="UP000319213">
    <property type="component" value="Unassembled WGS sequence"/>
</dbReference>
<dbReference type="AlphaFoldDB" id="A0A543J0D7"/>
<comment type="caution">
    <text evidence="2">The sequence shown here is derived from an EMBL/GenBank/DDBJ whole genome shotgun (WGS) entry which is preliminary data.</text>
</comment>
<evidence type="ECO:0000313" key="2">
    <source>
        <dbReference type="EMBL" id="TQM76278.1"/>
    </source>
</evidence>
<dbReference type="GO" id="GO:0016811">
    <property type="term" value="F:hydrolase activity, acting on carbon-nitrogen (but not peptide) bonds, in linear amides"/>
    <property type="evidence" value="ECO:0007669"/>
    <property type="project" value="InterPro"/>
</dbReference>
<dbReference type="SUPFAM" id="SSF141130">
    <property type="entry name" value="Acetamidase/Formamidase-like"/>
    <property type="match status" value="1"/>
</dbReference>
<feature type="compositionally biased region" description="Low complexity" evidence="1">
    <location>
        <begin position="13"/>
        <end position="24"/>
    </location>
</feature>